<dbReference type="SUPFAM" id="SSF53335">
    <property type="entry name" value="S-adenosyl-L-methionine-dependent methyltransferases"/>
    <property type="match status" value="1"/>
</dbReference>
<evidence type="ECO:0000313" key="2">
    <source>
        <dbReference type="EMBL" id="MDA3625434.1"/>
    </source>
</evidence>
<evidence type="ECO:0000259" key="1">
    <source>
        <dbReference type="Pfam" id="PF05175"/>
    </source>
</evidence>
<dbReference type="PANTHER" id="PTHR18895">
    <property type="entry name" value="HEMK METHYLTRANSFERASE"/>
    <property type="match status" value="1"/>
</dbReference>
<proteinExistence type="predicted"/>
<reference evidence="2 3" key="1">
    <citation type="submission" date="2022-11" db="EMBL/GenBank/DDBJ databases">
        <title>Draft genome sequence of Saccharopolyspora sp. WRP15-2 isolated from rhizosphere soils of wild rice in Thailand.</title>
        <authorList>
            <person name="Duangmal K."/>
            <person name="Kammanee S."/>
            <person name="Muangham S."/>
        </authorList>
    </citation>
    <scope>NUCLEOTIDE SEQUENCE [LARGE SCALE GENOMIC DNA]</scope>
    <source>
        <strain evidence="2 3">WRP15-2</strain>
    </source>
</reference>
<dbReference type="InterPro" id="IPR029063">
    <property type="entry name" value="SAM-dependent_MTases_sf"/>
</dbReference>
<dbReference type="InterPro" id="IPR007848">
    <property type="entry name" value="Small_mtfrase_dom"/>
</dbReference>
<keyword evidence="3" id="KW-1185">Reference proteome</keyword>
<feature type="domain" description="Methyltransferase small" evidence="1">
    <location>
        <begin position="196"/>
        <end position="310"/>
    </location>
</feature>
<name>A0ABT4UWD5_9PSEU</name>
<dbReference type="PROSITE" id="PS00092">
    <property type="entry name" value="N6_MTASE"/>
    <property type="match status" value="1"/>
</dbReference>
<dbReference type="RefSeq" id="WP_270948006.1">
    <property type="nucleotide sequence ID" value="NZ_JAQGLA010000008.1"/>
</dbReference>
<dbReference type="Gene3D" id="3.40.50.150">
    <property type="entry name" value="Vaccinia Virus protein VP39"/>
    <property type="match status" value="1"/>
</dbReference>
<sequence>MHLPEGDAACAQQVMPGNALRWFSANGAEPPVRFVHADDRMSANRAYRLVSRGTGLLWQGDFHQARQLLSALSRRLQRPQKRTSSAAEAFLHHRQEQSRRARALSLVMVRIESDHALELRRAPDVGPACRDVYGEVDAPYVVPLRELLGVISAGEWRRKGVAVPALGAHIHPHYGVFAPTRNEYVDLVADAPLPPVRTAFDIGTGTGVLAALLVRRGVARVVATDSSARAIRCAEDNVRRLGLTGRIEPVEADLFPPGRAQLVVCNPPWLPAQPHSSLDHAVYGPESRMLLDFLDRLPDHLQPGGEGWLILSDLAERLGLRTRAELLDAVHRAGLRVVARSDTEPRHPKAAAPGDPFHAARAGEVISLWRLAPIEG</sequence>
<dbReference type="PANTHER" id="PTHR18895:SF74">
    <property type="entry name" value="MTRF1L RELEASE FACTOR GLUTAMINE METHYLTRANSFERASE"/>
    <property type="match status" value="1"/>
</dbReference>
<accession>A0ABT4UWD5</accession>
<protein>
    <submittedName>
        <fullName evidence="2">Class I SAM-dependent methyltransferase</fullName>
    </submittedName>
</protein>
<keyword evidence="2" id="KW-0489">Methyltransferase</keyword>
<dbReference type="InterPro" id="IPR002052">
    <property type="entry name" value="DNA_methylase_N6_adenine_CS"/>
</dbReference>
<dbReference type="CDD" id="cd02440">
    <property type="entry name" value="AdoMet_MTases"/>
    <property type="match status" value="1"/>
</dbReference>
<dbReference type="Proteomes" id="UP001210380">
    <property type="component" value="Unassembled WGS sequence"/>
</dbReference>
<dbReference type="GO" id="GO:0032259">
    <property type="term" value="P:methylation"/>
    <property type="evidence" value="ECO:0007669"/>
    <property type="project" value="UniProtKB-KW"/>
</dbReference>
<dbReference type="InterPro" id="IPR050320">
    <property type="entry name" value="N5-glutamine_MTase"/>
</dbReference>
<keyword evidence="2" id="KW-0808">Transferase</keyword>
<gene>
    <name evidence="2" type="ORF">OU415_08300</name>
</gene>
<organism evidence="2 3">
    <name type="scientific">Saccharopolyspora oryzae</name>
    <dbReference type="NCBI Taxonomy" id="2997343"/>
    <lineage>
        <taxon>Bacteria</taxon>
        <taxon>Bacillati</taxon>
        <taxon>Actinomycetota</taxon>
        <taxon>Actinomycetes</taxon>
        <taxon>Pseudonocardiales</taxon>
        <taxon>Pseudonocardiaceae</taxon>
        <taxon>Saccharopolyspora</taxon>
    </lineage>
</organism>
<evidence type="ECO:0000313" key="3">
    <source>
        <dbReference type="Proteomes" id="UP001210380"/>
    </source>
</evidence>
<dbReference type="Pfam" id="PF05175">
    <property type="entry name" value="MTS"/>
    <property type="match status" value="1"/>
</dbReference>
<dbReference type="EMBL" id="JAQGLA010000008">
    <property type="protein sequence ID" value="MDA3625434.1"/>
    <property type="molecule type" value="Genomic_DNA"/>
</dbReference>
<dbReference type="GO" id="GO:0008168">
    <property type="term" value="F:methyltransferase activity"/>
    <property type="evidence" value="ECO:0007669"/>
    <property type="project" value="UniProtKB-KW"/>
</dbReference>
<comment type="caution">
    <text evidence="2">The sequence shown here is derived from an EMBL/GenBank/DDBJ whole genome shotgun (WGS) entry which is preliminary data.</text>
</comment>